<dbReference type="SUPFAM" id="SSF101152">
    <property type="entry name" value="Mob1/phocein"/>
    <property type="match status" value="1"/>
</dbReference>
<accession>A0A8T2NDD8</accession>
<sequence>MGLSSNSTAPSLSVPLAHGGSSHRALTMGGCHSYTSTSGSVREADASSKAEEFCDIIGHKLKNNNTQAAPSLEEKPYLMQDYVSERIAEIDVRTLTELPEGFDKAEWMASHSEYRPGENHPTNHNARMRLLHNAVFVMVIPNFAQKYFIY</sequence>
<evidence type="ECO:0000313" key="3">
    <source>
        <dbReference type="Proteomes" id="UP000824540"/>
    </source>
</evidence>
<name>A0A8T2NDD8_9TELE</name>
<proteinExistence type="predicted"/>
<dbReference type="Proteomes" id="UP000824540">
    <property type="component" value="Unassembled WGS sequence"/>
</dbReference>
<comment type="caution">
    <text evidence="2">The sequence shown here is derived from an EMBL/GenBank/DDBJ whole genome shotgun (WGS) entry which is preliminary data.</text>
</comment>
<dbReference type="InterPro" id="IPR036703">
    <property type="entry name" value="MOB_kinase_act_sf"/>
</dbReference>
<protein>
    <submittedName>
        <fullName evidence="2">Uncharacterized protein</fullName>
    </submittedName>
</protein>
<dbReference type="EMBL" id="JAFBMS010000090">
    <property type="protein sequence ID" value="KAG9337310.1"/>
    <property type="molecule type" value="Genomic_DNA"/>
</dbReference>
<evidence type="ECO:0000313" key="2">
    <source>
        <dbReference type="EMBL" id="KAG9337310.1"/>
    </source>
</evidence>
<organism evidence="2 3">
    <name type="scientific">Albula glossodonta</name>
    <name type="common">roundjaw bonefish</name>
    <dbReference type="NCBI Taxonomy" id="121402"/>
    <lineage>
        <taxon>Eukaryota</taxon>
        <taxon>Metazoa</taxon>
        <taxon>Chordata</taxon>
        <taxon>Craniata</taxon>
        <taxon>Vertebrata</taxon>
        <taxon>Euteleostomi</taxon>
        <taxon>Actinopterygii</taxon>
        <taxon>Neopterygii</taxon>
        <taxon>Teleostei</taxon>
        <taxon>Albuliformes</taxon>
        <taxon>Albulidae</taxon>
        <taxon>Albula</taxon>
    </lineage>
</organism>
<dbReference type="OrthoDB" id="8170117at2759"/>
<dbReference type="AlphaFoldDB" id="A0A8T2NDD8"/>
<gene>
    <name evidence="2" type="ORF">JZ751_028878</name>
</gene>
<feature type="compositionally biased region" description="Polar residues" evidence="1">
    <location>
        <begin position="1"/>
        <end position="11"/>
    </location>
</feature>
<dbReference type="Gene3D" id="1.20.140.30">
    <property type="entry name" value="MOB kinase activator"/>
    <property type="match status" value="1"/>
</dbReference>
<evidence type="ECO:0000256" key="1">
    <source>
        <dbReference type="SAM" id="MobiDB-lite"/>
    </source>
</evidence>
<keyword evidence="3" id="KW-1185">Reference proteome</keyword>
<reference evidence="2" key="1">
    <citation type="thesis" date="2021" institute="BYU ScholarsArchive" country="Provo, UT, USA">
        <title>Applications of and Algorithms for Genome Assembly and Genomic Analyses with an Emphasis on Marine Teleosts.</title>
        <authorList>
            <person name="Pickett B.D."/>
        </authorList>
    </citation>
    <scope>NUCLEOTIDE SEQUENCE</scope>
    <source>
        <strain evidence="2">HI-2016</strain>
    </source>
</reference>
<feature type="region of interest" description="Disordered" evidence="1">
    <location>
        <begin position="1"/>
        <end position="20"/>
    </location>
</feature>